<dbReference type="EMBL" id="AMZH03019054">
    <property type="protein sequence ID" value="RRT40852.1"/>
    <property type="molecule type" value="Genomic_DNA"/>
</dbReference>
<gene>
    <name evidence="2" type="ORF">B296_00045775</name>
</gene>
<keyword evidence="1" id="KW-1133">Transmembrane helix</keyword>
<keyword evidence="1" id="KW-0472">Membrane</keyword>
<dbReference type="Proteomes" id="UP000287651">
    <property type="component" value="Unassembled WGS sequence"/>
</dbReference>
<comment type="caution">
    <text evidence="2">The sequence shown here is derived from an EMBL/GenBank/DDBJ whole genome shotgun (WGS) entry which is preliminary data.</text>
</comment>
<reference evidence="2 3" key="1">
    <citation type="journal article" date="2014" name="Agronomy (Basel)">
        <title>A Draft Genome Sequence for Ensete ventricosum, the Drought-Tolerant Tree Against Hunger.</title>
        <authorList>
            <person name="Harrison J."/>
            <person name="Moore K.A."/>
            <person name="Paszkiewicz K."/>
            <person name="Jones T."/>
            <person name="Grant M."/>
            <person name="Ambacheew D."/>
            <person name="Muzemil S."/>
            <person name="Studholme D.J."/>
        </authorList>
    </citation>
    <scope>NUCLEOTIDE SEQUENCE [LARGE SCALE GENOMIC DNA]</scope>
</reference>
<sequence length="81" mass="9679">MRVPALRVVPGETVKDTIFNRPGTRESKEKRGIQRKRRLWSRKRENLMVLSVLMRIQWGIGLFWRIFFASFFLIRNVLCDG</sequence>
<feature type="transmembrane region" description="Helical" evidence="1">
    <location>
        <begin position="47"/>
        <end position="74"/>
    </location>
</feature>
<accession>A0A426XN43</accession>
<organism evidence="2 3">
    <name type="scientific">Ensete ventricosum</name>
    <name type="common">Abyssinian banana</name>
    <name type="synonym">Musa ensete</name>
    <dbReference type="NCBI Taxonomy" id="4639"/>
    <lineage>
        <taxon>Eukaryota</taxon>
        <taxon>Viridiplantae</taxon>
        <taxon>Streptophyta</taxon>
        <taxon>Embryophyta</taxon>
        <taxon>Tracheophyta</taxon>
        <taxon>Spermatophyta</taxon>
        <taxon>Magnoliopsida</taxon>
        <taxon>Liliopsida</taxon>
        <taxon>Zingiberales</taxon>
        <taxon>Musaceae</taxon>
        <taxon>Ensete</taxon>
    </lineage>
</organism>
<dbReference type="AlphaFoldDB" id="A0A426XN43"/>
<keyword evidence="1" id="KW-0812">Transmembrane</keyword>
<proteinExistence type="predicted"/>
<evidence type="ECO:0000313" key="3">
    <source>
        <dbReference type="Proteomes" id="UP000287651"/>
    </source>
</evidence>
<evidence type="ECO:0000256" key="1">
    <source>
        <dbReference type="SAM" id="Phobius"/>
    </source>
</evidence>
<protein>
    <submittedName>
        <fullName evidence="2">Uncharacterized protein</fullName>
    </submittedName>
</protein>
<name>A0A426XN43_ENSVE</name>
<evidence type="ECO:0000313" key="2">
    <source>
        <dbReference type="EMBL" id="RRT40852.1"/>
    </source>
</evidence>